<proteinExistence type="predicted"/>
<sequence length="86" mass="9950">MIKILFLSKSLKQFLSDLNWKFLQFKLSRKCDVSLHSNDWFIVCLVTVNISVRDFRVHASLHVDVTTEAPTTGTTTVQEVFFDNND</sequence>
<evidence type="ECO:0000313" key="1">
    <source>
        <dbReference type="Proteomes" id="UP000887575"/>
    </source>
</evidence>
<protein>
    <submittedName>
        <fullName evidence="2">Uncharacterized protein</fullName>
    </submittedName>
</protein>
<dbReference type="AlphaFoldDB" id="A0AAF3EKK9"/>
<organism evidence="1 2">
    <name type="scientific">Mesorhabditis belari</name>
    <dbReference type="NCBI Taxonomy" id="2138241"/>
    <lineage>
        <taxon>Eukaryota</taxon>
        <taxon>Metazoa</taxon>
        <taxon>Ecdysozoa</taxon>
        <taxon>Nematoda</taxon>
        <taxon>Chromadorea</taxon>
        <taxon>Rhabditida</taxon>
        <taxon>Rhabditina</taxon>
        <taxon>Rhabditomorpha</taxon>
        <taxon>Rhabditoidea</taxon>
        <taxon>Rhabditidae</taxon>
        <taxon>Mesorhabditinae</taxon>
        <taxon>Mesorhabditis</taxon>
    </lineage>
</organism>
<name>A0AAF3EKK9_9BILA</name>
<reference evidence="2" key="1">
    <citation type="submission" date="2024-02" db="UniProtKB">
        <authorList>
            <consortium name="WormBaseParasite"/>
        </authorList>
    </citation>
    <scope>IDENTIFICATION</scope>
</reference>
<dbReference type="Proteomes" id="UP000887575">
    <property type="component" value="Unassembled WGS sequence"/>
</dbReference>
<keyword evidence="1" id="KW-1185">Reference proteome</keyword>
<dbReference type="WBParaSite" id="MBELARI_LOCUS1456">
    <property type="protein sequence ID" value="MBELARI_LOCUS1456"/>
    <property type="gene ID" value="MBELARI_LOCUS1456"/>
</dbReference>
<evidence type="ECO:0000313" key="2">
    <source>
        <dbReference type="WBParaSite" id="MBELARI_LOCUS1456"/>
    </source>
</evidence>
<accession>A0AAF3EKK9</accession>